<keyword evidence="2" id="KW-1185">Reference proteome</keyword>
<sequence>MLTRLSALGGAAVLVAVTGACQVVQDARAGLAVSDAVDELLSWEAVTLVASVDATPEEVHDYLVRSGAERATMEQARLLAELELTVSVGDPERETRLNDLSAGDPLDGGMTVNFGGRDVAGVKQLAGRVYARVGAQAVIEDVYGGGEAAVARAERFERDAAALPDELGTAAAALRGDWVEIEPFERDAYAAALTEHAGVPADVAGDTAAALVDAGDLLAPERLWDAVHRVDGALRSGASVRPAGEERGARLVGVRLPAGDAHEAVGPLLTLLTEQSERFGLPPLVAEPADPDAPVAAELAVRNGVLTHASFDLAQFAGPGAGSLPLEIFLAGGSALNLAPPQNGAGPLTPDELNVALMFLADRQEGRARDENRADVPGPMQP</sequence>
<dbReference type="AlphaFoldDB" id="A0A1W7CWV2"/>
<dbReference type="EMBL" id="CP021121">
    <property type="protein sequence ID" value="ARQ69294.1"/>
    <property type="molecule type" value="Genomic_DNA"/>
</dbReference>
<organism evidence="1 2">
    <name type="scientific">Streptomyces marincola</name>
    <dbReference type="NCBI Taxonomy" id="2878388"/>
    <lineage>
        <taxon>Bacteria</taxon>
        <taxon>Bacillati</taxon>
        <taxon>Actinomycetota</taxon>
        <taxon>Actinomycetes</taxon>
        <taxon>Kitasatosporales</taxon>
        <taxon>Streptomycetaceae</taxon>
        <taxon>Streptomyces</taxon>
    </lineage>
</organism>
<proteinExistence type="predicted"/>
<evidence type="ECO:0000313" key="1">
    <source>
        <dbReference type="EMBL" id="ARQ69294.1"/>
    </source>
</evidence>
<gene>
    <name evidence="1" type="ORF">CAG99_10815</name>
</gene>
<evidence type="ECO:0000313" key="2">
    <source>
        <dbReference type="Proteomes" id="UP000194218"/>
    </source>
</evidence>
<accession>A0A1W7CWV2</accession>
<dbReference type="PROSITE" id="PS51257">
    <property type="entry name" value="PROKAR_LIPOPROTEIN"/>
    <property type="match status" value="1"/>
</dbReference>
<dbReference type="Proteomes" id="UP000194218">
    <property type="component" value="Chromosome"/>
</dbReference>
<reference evidence="1 2" key="1">
    <citation type="submission" date="2017-05" db="EMBL/GenBank/DDBJ databases">
        <title>Complete genome sequence of Streptomyces sp. SCSIO 03032 revealed the diverse biosynthetic pathways for its bioactive secondary metabolites.</title>
        <authorList>
            <person name="Ma L."/>
            <person name="Zhu Y."/>
            <person name="Zhang W."/>
            <person name="Zhang G."/>
            <person name="Tian X."/>
            <person name="Zhang S."/>
            <person name="Zhang C."/>
        </authorList>
    </citation>
    <scope>NUCLEOTIDE SEQUENCE [LARGE SCALE GENOMIC DNA]</scope>
    <source>
        <strain evidence="1 2">SCSIO 03032</strain>
    </source>
</reference>
<protein>
    <submittedName>
        <fullName evidence="1">Uncharacterized protein</fullName>
    </submittedName>
</protein>
<dbReference type="RefSeq" id="WP_086159025.1">
    <property type="nucleotide sequence ID" value="NZ_CP021121.1"/>
</dbReference>
<dbReference type="KEGG" id="smao:CAG99_10815"/>
<name>A0A1W7CWV2_9ACTN</name>
<dbReference type="OrthoDB" id="4117056at2"/>